<keyword evidence="3" id="KW-1185">Reference proteome</keyword>
<dbReference type="EMBL" id="CP044331">
    <property type="protein sequence ID" value="QGM97482.1"/>
    <property type="molecule type" value="Genomic_DNA"/>
</dbReference>
<evidence type="ECO:0000313" key="2">
    <source>
        <dbReference type="EMBL" id="QGM97482.1"/>
    </source>
</evidence>
<evidence type="ECO:0000256" key="1">
    <source>
        <dbReference type="SAM" id="MobiDB-lite"/>
    </source>
</evidence>
<dbReference type="AlphaFoldDB" id="A0A6B8M5T2"/>
<proteinExistence type="predicted"/>
<organism evidence="2 3">
    <name type="scientific">Methylocystis parvus</name>
    <dbReference type="NCBI Taxonomy" id="134"/>
    <lineage>
        <taxon>Bacteria</taxon>
        <taxon>Pseudomonadati</taxon>
        <taxon>Pseudomonadota</taxon>
        <taxon>Alphaproteobacteria</taxon>
        <taxon>Hyphomicrobiales</taxon>
        <taxon>Methylocystaceae</taxon>
        <taxon>Methylocystis</taxon>
    </lineage>
</organism>
<evidence type="ECO:0000313" key="3">
    <source>
        <dbReference type="Proteomes" id="UP000422569"/>
    </source>
</evidence>
<gene>
    <name evidence="2" type="ORF">F7D14_08410</name>
</gene>
<name>A0A6B8M5T2_9HYPH</name>
<dbReference type="KEGG" id="mpar:F7D14_08410"/>
<sequence length="387" mass="42360">MAPKSAFRRTIISRSQAARPTLADLRAYDQGAGEEWRVESFGYDRFASLPFDRVAAYLVDGVVTQYSVYVTDAQGGFYVWSENLDRALELQFKEGRPSTFNLRNYAIDLDNLPEAQAAEGSAYRAEILSVDEFRFAAALSGVEFRPDVLYATYDATTGFLDYRTGAGDGAPAHDGTGYASVVTPTLGLVDTLMDQYIPVSRAIAVRLAAQGGLAEYFEGIAYDVVSDKFTPTGNHELAPMFEKILERAPAGSDAQIAWLGKWNDILNVLYADYAPKAEEDLSHEALFQQLAAAYENVSAAGHAPALTLSKAASLLGVDATRIITHDANATTVAGTAGEELRFAAARRSRTRRERNGGRPAGRRPRERKFCELKKASLNWRLTSEGRL</sequence>
<dbReference type="RefSeq" id="WP_016920736.1">
    <property type="nucleotide sequence ID" value="NZ_CP044331.1"/>
</dbReference>
<reference evidence="2 3" key="1">
    <citation type="submission" date="2019-09" db="EMBL/GenBank/DDBJ databases">
        <title>Isolation and complete genome sequencing of Methylocystis species.</title>
        <authorList>
            <person name="Rumah B.L."/>
            <person name="Stead C.E."/>
            <person name="Stevens B.C."/>
            <person name="Minton N.P."/>
            <person name="Grosse-Honebrink A."/>
            <person name="Zhang Y."/>
        </authorList>
    </citation>
    <scope>NUCLEOTIDE SEQUENCE [LARGE SCALE GENOMIC DNA]</scope>
    <source>
        <strain evidence="2 3">BRCS2</strain>
    </source>
</reference>
<feature type="region of interest" description="Disordered" evidence="1">
    <location>
        <begin position="345"/>
        <end position="367"/>
    </location>
</feature>
<protein>
    <submittedName>
        <fullName evidence="2">Uncharacterized protein</fullName>
    </submittedName>
</protein>
<dbReference type="Proteomes" id="UP000422569">
    <property type="component" value="Chromosome"/>
</dbReference>
<accession>A0A6B8M5T2</accession>